<organism evidence="1 2">
    <name type="scientific">Kitasatospora saccharophila</name>
    <dbReference type="NCBI Taxonomy" id="407973"/>
    <lineage>
        <taxon>Bacteria</taxon>
        <taxon>Bacillati</taxon>
        <taxon>Actinomycetota</taxon>
        <taxon>Actinomycetes</taxon>
        <taxon>Kitasatosporales</taxon>
        <taxon>Streptomycetaceae</taxon>
        <taxon>Kitasatospora</taxon>
    </lineage>
</organism>
<comment type="caution">
    <text evidence="1">The sequence shown here is derived from an EMBL/GenBank/DDBJ whole genome shotgun (WGS) entry which is preliminary data.</text>
</comment>
<protein>
    <submittedName>
        <fullName evidence="1">Uncharacterized protein</fullName>
    </submittedName>
</protein>
<evidence type="ECO:0000313" key="2">
    <source>
        <dbReference type="Proteomes" id="UP001500897"/>
    </source>
</evidence>
<gene>
    <name evidence="1" type="ORF">GCM10009759_62610</name>
</gene>
<proteinExistence type="predicted"/>
<keyword evidence="2" id="KW-1185">Reference proteome</keyword>
<sequence length="187" mass="19596">MSTAAPARRVRITAGTLAGQHGTVVRTSTDPHGPYAVRLDSDPRAEPGSYWPHEIADLTPNAMLVTDTGESRWLTLPTDTDLLRAAAATHLGGQAVFNAHAVHCPHGAVFGLAVRADSADLAVNDYAQIILDTLGGEVRPELLRGPVLFAGPEGDDGRSTGLTDRQLGALERLLQVLRPMLGAPAGG</sequence>
<dbReference type="EMBL" id="BAAANS010000055">
    <property type="protein sequence ID" value="GAA2116764.1"/>
    <property type="molecule type" value="Genomic_DNA"/>
</dbReference>
<accession>A0ABP5JE80</accession>
<evidence type="ECO:0000313" key="1">
    <source>
        <dbReference type="EMBL" id="GAA2116764.1"/>
    </source>
</evidence>
<dbReference type="Proteomes" id="UP001500897">
    <property type="component" value="Unassembled WGS sequence"/>
</dbReference>
<name>A0ABP5JE80_9ACTN</name>
<reference evidence="2" key="1">
    <citation type="journal article" date="2019" name="Int. J. Syst. Evol. Microbiol.">
        <title>The Global Catalogue of Microorganisms (GCM) 10K type strain sequencing project: providing services to taxonomists for standard genome sequencing and annotation.</title>
        <authorList>
            <consortium name="The Broad Institute Genomics Platform"/>
            <consortium name="The Broad Institute Genome Sequencing Center for Infectious Disease"/>
            <person name="Wu L."/>
            <person name="Ma J."/>
        </authorList>
    </citation>
    <scope>NUCLEOTIDE SEQUENCE [LARGE SCALE GENOMIC DNA]</scope>
    <source>
        <strain evidence="2">JCM 14559</strain>
    </source>
</reference>
<dbReference type="RefSeq" id="WP_344557032.1">
    <property type="nucleotide sequence ID" value="NZ_BAAANS010000055.1"/>
</dbReference>